<evidence type="ECO:0000259" key="16">
    <source>
        <dbReference type="Pfam" id="PF00912"/>
    </source>
</evidence>
<evidence type="ECO:0000259" key="15">
    <source>
        <dbReference type="Pfam" id="PF00905"/>
    </source>
</evidence>
<dbReference type="GO" id="GO:0030288">
    <property type="term" value="C:outer membrane-bounded periplasmic space"/>
    <property type="evidence" value="ECO:0007669"/>
    <property type="project" value="TreeGrafter"/>
</dbReference>
<proteinExistence type="predicted"/>
<evidence type="ECO:0000256" key="5">
    <source>
        <dbReference type="ARBA" id="ARBA00022676"/>
    </source>
</evidence>
<accession>A0A5A5TJ77</accession>
<evidence type="ECO:0000256" key="8">
    <source>
        <dbReference type="ARBA" id="ARBA00022960"/>
    </source>
</evidence>
<keyword evidence="6" id="KW-0808">Transferase</keyword>
<dbReference type="Pfam" id="PF00912">
    <property type="entry name" value="Transgly"/>
    <property type="match status" value="1"/>
</dbReference>
<dbReference type="InterPro" id="IPR012338">
    <property type="entry name" value="Beta-lactam/transpept-like"/>
</dbReference>
<feature type="domain" description="Glycosyl transferase family 51" evidence="16">
    <location>
        <begin position="30"/>
        <end position="217"/>
    </location>
</feature>
<keyword evidence="2" id="KW-1003">Cell membrane</keyword>
<keyword evidence="7" id="KW-0378">Hydrolase</keyword>
<evidence type="ECO:0000313" key="18">
    <source>
        <dbReference type="Proteomes" id="UP000322530"/>
    </source>
</evidence>
<keyword evidence="5" id="KW-0328">Glycosyltransferase</keyword>
<evidence type="ECO:0000256" key="7">
    <source>
        <dbReference type="ARBA" id="ARBA00022801"/>
    </source>
</evidence>
<evidence type="ECO:0000313" key="17">
    <source>
        <dbReference type="EMBL" id="GCF11661.1"/>
    </source>
</evidence>
<gene>
    <name evidence="17" type="ORF">KDI_52250</name>
</gene>
<evidence type="ECO:0000256" key="14">
    <source>
        <dbReference type="ARBA" id="ARBA00049902"/>
    </source>
</evidence>
<dbReference type="SUPFAM" id="SSF53955">
    <property type="entry name" value="Lysozyme-like"/>
    <property type="match status" value="1"/>
</dbReference>
<keyword evidence="18" id="KW-1185">Reference proteome</keyword>
<keyword evidence="12" id="KW-0961">Cell wall biogenesis/degradation</keyword>
<dbReference type="Gene3D" id="1.10.3810.10">
    <property type="entry name" value="Biosynthetic peptidoglycan transglycosylase-like"/>
    <property type="match status" value="1"/>
</dbReference>
<evidence type="ECO:0000256" key="4">
    <source>
        <dbReference type="ARBA" id="ARBA00022670"/>
    </source>
</evidence>
<dbReference type="PANTHER" id="PTHR32282:SF11">
    <property type="entry name" value="PENICILLIN-BINDING PROTEIN 1B"/>
    <property type="match status" value="1"/>
</dbReference>
<feature type="domain" description="Penicillin-binding protein transpeptidase" evidence="15">
    <location>
        <begin position="434"/>
        <end position="533"/>
    </location>
</feature>
<name>A0A5A5TJ77_9CHLR</name>
<dbReference type="PANTHER" id="PTHR32282">
    <property type="entry name" value="BINDING PROTEIN TRANSPEPTIDASE, PUTATIVE-RELATED"/>
    <property type="match status" value="1"/>
</dbReference>
<keyword evidence="3" id="KW-0121">Carboxypeptidase</keyword>
<dbReference type="GO" id="GO:0006508">
    <property type="term" value="P:proteolysis"/>
    <property type="evidence" value="ECO:0007669"/>
    <property type="project" value="UniProtKB-KW"/>
</dbReference>
<dbReference type="GO" id="GO:0008955">
    <property type="term" value="F:peptidoglycan glycosyltransferase activity"/>
    <property type="evidence" value="ECO:0007669"/>
    <property type="project" value="UniProtKB-EC"/>
</dbReference>
<comment type="catalytic activity">
    <reaction evidence="14">
        <text>[GlcNAc-(1-&gt;4)-Mur2Ac(oyl-L-Ala-gamma-D-Glu-L-Lys-D-Ala-D-Ala)](n)-di-trans,octa-cis-undecaprenyl diphosphate + beta-D-GlcNAc-(1-&gt;4)-Mur2Ac(oyl-L-Ala-gamma-D-Glu-L-Lys-D-Ala-D-Ala)-di-trans,octa-cis-undecaprenyl diphosphate = [GlcNAc-(1-&gt;4)-Mur2Ac(oyl-L-Ala-gamma-D-Glu-L-Lys-D-Ala-D-Ala)](n+1)-di-trans,octa-cis-undecaprenyl diphosphate + di-trans,octa-cis-undecaprenyl diphosphate + H(+)</text>
        <dbReference type="Rhea" id="RHEA:23708"/>
        <dbReference type="Rhea" id="RHEA-COMP:9602"/>
        <dbReference type="Rhea" id="RHEA-COMP:9603"/>
        <dbReference type="ChEBI" id="CHEBI:15378"/>
        <dbReference type="ChEBI" id="CHEBI:58405"/>
        <dbReference type="ChEBI" id="CHEBI:60033"/>
        <dbReference type="ChEBI" id="CHEBI:78435"/>
        <dbReference type="EC" id="2.4.99.28"/>
    </reaction>
</comment>
<dbReference type="GO" id="GO:0005886">
    <property type="term" value="C:plasma membrane"/>
    <property type="evidence" value="ECO:0007669"/>
    <property type="project" value="UniProtKB-SubCell"/>
</dbReference>
<evidence type="ECO:0000256" key="11">
    <source>
        <dbReference type="ARBA" id="ARBA00023268"/>
    </source>
</evidence>
<dbReference type="GO" id="GO:0071555">
    <property type="term" value="P:cell wall organization"/>
    <property type="evidence" value="ECO:0007669"/>
    <property type="project" value="UniProtKB-KW"/>
</dbReference>
<dbReference type="InterPro" id="IPR050396">
    <property type="entry name" value="Glycosyltr_51/Transpeptidase"/>
</dbReference>
<dbReference type="GO" id="GO:0008360">
    <property type="term" value="P:regulation of cell shape"/>
    <property type="evidence" value="ECO:0007669"/>
    <property type="project" value="UniProtKB-KW"/>
</dbReference>
<dbReference type="AlphaFoldDB" id="A0A5A5TJ77"/>
<dbReference type="Gene3D" id="3.40.710.10">
    <property type="entry name" value="DD-peptidase/beta-lactamase superfamily"/>
    <property type="match status" value="1"/>
</dbReference>
<dbReference type="Proteomes" id="UP000322530">
    <property type="component" value="Unassembled WGS sequence"/>
</dbReference>
<organism evidence="17 18">
    <name type="scientific">Dictyobacter arantiisoli</name>
    <dbReference type="NCBI Taxonomy" id="2014874"/>
    <lineage>
        <taxon>Bacteria</taxon>
        <taxon>Bacillati</taxon>
        <taxon>Chloroflexota</taxon>
        <taxon>Ktedonobacteria</taxon>
        <taxon>Ktedonobacterales</taxon>
        <taxon>Dictyobacteraceae</taxon>
        <taxon>Dictyobacter</taxon>
    </lineage>
</organism>
<dbReference type="Pfam" id="PF00905">
    <property type="entry name" value="Transpeptidase"/>
    <property type="match status" value="1"/>
</dbReference>
<keyword evidence="4" id="KW-0645">Protease</keyword>
<dbReference type="EMBL" id="BIXY01000131">
    <property type="protein sequence ID" value="GCF11661.1"/>
    <property type="molecule type" value="Genomic_DNA"/>
</dbReference>
<keyword evidence="11" id="KW-0511">Multifunctional enzyme</keyword>
<dbReference type="InterPro" id="IPR023346">
    <property type="entry name" value="Lysozyme-like_dom_sf"/>
</dbReference>
<evidence type="ECO:0000256" key="6">
    <source>
        <dbReference type="ARBA" id="ARBA00022679"/>
    </source>
</evidence>
<keyword evidence="10" id="KW-0472">Membrane</keyword>
<dbReference type="GO" id="GO:0008658">
    <property type="term" value="F:penicillin binding"/>
    <property type="evidence" value="ECO:0007669"/>
    <property type="project" value="InterPro"/>
</dbReference>
<dbReference type="SUPFAM" id="SSF56601">
    <property type="entry name" value="beta-lactamase/transpeptidase-like"/>
    <property type="match status" value="1"/>
</dbReference>
<evidence type="ECO:0000256" key="1">
    <source>
        <dbReference type="ARBA" id="ARBA00004236"/>
    </source>
</evidence>
<evidence type="ECO:0000256" key="13">
    <source>
        <dbReference type="ARBA" id="ARBA00034000"/>
    </source>
</evidence>
<dbReference type="GO" id="GO:0009002">
    <property type="term" value="F:serine-type D-Ala-D-Ala carboxypeptidase activity"/>
    <property type="evidence" value="ECO:0007669"/>
    <property type="project" value="UniProtKB-EC"/>
</dbReference>
<comment type="catalytic activity">
    <reaction evidence="13">
        <text>Preferential cleavage: (Ac)2-L-Lys-D-Ala-|-D-Ala. Also transpeptidation of peptidyl-alanyl moieties that are N-acyl substituents of D-alanine.</text>
        <dbReference type="EC" id="3.4.16.4"/>
    </reaction>
</comment>
<evidence type="ECO:0000256" key="9">
    <source>
        <dbReference type="ARBA" id="ARBA00022984"/>
    </source>
</evidence>
<evidence type="ECO:0000256" key="10">
    <source>
        <dbReference type="ARBA" id="ARBA00023136"/>
    </source>
</evidence>
<keyword evidence="8" id="KW-0133">Cell shape</keyword>
<evidence type="ECO:0000256" key="12">
    <source>
        <dbReference type="ARBA" id="ARBA00023316"/>
    </source>
</evidence>
<comment type="subcellular location">
    <subcellularLocation>
        <location evidence="1">Cell membrane</location>
    </subcellularLocation>
</comment>
<protein>
    <submittedName>
        <fullName evidence="17">Uncharacterized protein</fullName>
    </submittedName>
</protein>
<dbReference type="InterPro" id="IPR001460">
    <property type="entry name" value="PCN-bd_Tpept"/>
</dbReference>
<dbReference type="GO" id="GO:0009252">
    <property type="term" value="P:peptidoglycan biosynthetic process"/>
    <property type="evidence" value="ECO:0007669"/>
    <property type="project" value="UniProtKB-KW"/>
</dbReference>
<evidence type="ECO:0000256" key="2">
    <source>
        <dbReference type="ARBA" id="ARBA00022475"/>
    </source>
</evidence>
<reference evidence="17 18" key="1">
    <citation type="submission" date="2019-01" db="EMBL/GenBank/DDBJ databases">
        <title>Draft genome sequence of Dictyobacter sp. Uno17.</title>
        <authorList>
            <person name="Wang C.M."/>
            <person name="Zheng Y."/>
            <person name="Sakai Y."/>
            <person name="Abe K."/>
            <person name="Yokota A."/>
            <person name="Yabe S."/>
        </authorList>
    </citation>
    <scope>NUCLEOTIDE SEQUENCE [LARGE SCALE GENOMIC DNA]</scope>
    <source>
        <strain evidence="17 18">Uno17</strain>
    </source>
</reference>
<comment type="caution">
    <text evidence="17">The sequence shown here is derived from an EMBL/GenBank/DDBJ whole genome shotgun (WGS) entry which is preliminary data.</text>
</comment>
<sequence>MHEDIPQDTHIYDRNNVLLYDAYDQNQTTGGRRVAVTLQDIPKVMQDAMVATEDRGFWTEPGVNVQSITRAAMSGYGGGSTITQQVIKNLSHNDQPSFKRKLQEAMLALGLTQKYSKAQILNIYFNVAPFGSFDVGVESAAEVFFHLERSCLGNGSCKPGIERLEYTDKGQHDPVLGLARASLLAAMPNSPGTIDPTLGPRAKQKALARQKIVLQAMISQHMSVDGQPITLAMARQAEDIMSHTNFEPFQHTKRAPHFVDWVINQVALQLGNGDYVKGIYLFEHGGFTIRTTLDVNLEEYVERAVDQHLNKPDYQYYPLSLRGNQILSSKFNIHSAAVVVMNARTGEVLAMDGGADYNSTDPRIGGEYNMAAPPLGDANNPSGRPPGATMLPIDDAIAIGMNKENNGPVKALPDAFSNALLQSDISLGVKAAAYAGSTAMRATIQRLGIAVPKDTGTNFANFAAGSQNVSLLQMTSAYQVLADQGQRVPPVGVLDIYNRNGQDVYHYNPAQPPTVQVFPASTAQTITTALSDEPDRADKIGDDALYSFADQDAQCATSFTCKYPVALQSSNTDEAEEGNTAIGYTANVVVGTWVGNVNGARMNSAVVGSTGAVPIWHSVIERALGWCGTQATASTYFRSDHIPCGPTPHLQLSSHS</sequence>
<evidence type="ECO:0000256" key="3">
    <source>
        <dbReference type="ARBA" id="ARBA00022645"/>
    </source>
</evidence>
<keyword evidence="9" id="KW-0573">Peptidoglycan synthesis</keyword>
<dbReference type="InterPro" id="IPR001264">
    <property type="entry name" value="Glyco_trans_51"/>
</dbReference>
<dbReference type="InterPro" id="IPR036950">
    <property type="entry name" value="PBP_transglycosylase"/>
</dbReference>